<dbReference type="SUPFAM" id="SSF48452">
    <property type="entry name" value="TPR-like"/>
    <property type="match status" value="1"/>
</dbReference>
<protein>
    <submittedName>
        <fullName evidence="2">Tetratricopeptide repeat protein</fullName>
    </submittedName>
</protein>
<dbReference type="Proteomes" id="UP001594351">
    <property type="component" value="Unassembled WGS sequence"/>
</dbReference>
<evidence type="ECO:0000313" key="3">
    <source>
        <dbReference type="Proteomes" id="UP001594351"/>
    </source>
</evidence>
<sequence length="98" mass="11109">MIGGEMITLQNMGTVYRTRNELDRALEYHQQALVLSDALELNKAEAWLSISETYRVSGDLEKALKMNAKARDLSLLAGNELEVADSWYYRAECEFDCG</sequence>
<dbReference type="EMBL" id="JBHPBY010000578">
    <property type="protein sequence ID" value="MFC1853705.1"/>
    <property type="molecule type" value="Genomic_DNA"/>
</dbReference>
<keyword evidence="1" id="KW-0802">TPR repeat</keyword>
<dbReference type="PROSITE" id="PS50005">
    <property type="entry name" value="TPR"/>
    <property type="match status" value="1"/>
</dbReference>
<gene>
    <name evidence="2" type="ORF">ACFL27_26275</name>
</gene>
<accession>A0ABV6Z5H7</accession>
<dbReference type="InterPro" id="IPR011990">
    <property type="entry name" value="TPR-like_helical_dom_sf"/>
</dbReference>
<evidence type="ECO:0000313" key="2">
    <source>
        <dbReference type="EMBL" id="MFC1853705.1"/>
    </source>
</evidence>
<reference evidence="2 3" key="1">
    <citation type="submission" date="2024-09" db="EMBL/GenBank/DDBJ databases">
        <title>Laminarin stimulates single cell rates of sulfate reduction while oxygen inhibits transcriptomic activity in coastal marine sediment.</title>
        <authorList>
            <person name="Lindsay M."/>
            <person name="Orcutt B."/>
            <person name="Emerson D."/>
            <person name="Stepanauskas R."/>
            <person name="D'Angelo T."/>
        </authorList>
    </citation>
    <scope>NUCLEOTIDE SEQUENCE [LARGE SCALE GENOMIC DNA]</scope>
    <source>
        <strain evidence="2">SAG AM-311-K15</strain>
    </source>
</reference>
<dbReference type="InterPro" id="IPR019734">
    <property type="entry name" value="TPR_rpt"/>
</dbReference>
<evidence type="ECO:0000256" key="1">
    <source>
        <dbReference type="PROSITE-ProRule" id="PRU00339"/>
    </source>
</evidence>
<feature type="repeat" description="TPR" evidence="1">
    <location>
        <begin position="6"/>
        <end position="39"/>
    </location>
</feature>
<keyword evidence="3" id="KW-1185">Reference proteome</keyword>
<comment type="caution">
    <text evidence="2">The sequence shown here is derived from an EMBL/GenBank/DDBJ whole genome shotgun (WGS) entry which is preliminary data.</text>
</comment>
<proteinExistence type="predicted"/>
<feature type="non-terminal residue" evidence="2">
    <location>
        <position position="98"/>
    </location>
</feature>
<dbReference type="Pfam" id="PF13176">
    <property type="entry name" value="TPR_7"/>
    <property type="match status" value="1"/>
</dbReference>
<organism evidence="2 3">
    <name type="scientific">candidate division CSSED10-310 bacterium</name>
    <dbReference type="NCBI Taxonomy" id="2855610"/>
    <lineage>
        <taxon>Bacteria</taxon>
        <taxon>Bacteria division CSSED10-310</taxon>
    </lineage>
</organism>
<dbReference type="Gene3D" id="1.25.40.10">
    <property type="entry name" value="Tetratricopeptide repeat domain"/>
    <property type="match status" value="1"/>
</dbReference>
<name>A0ABV6Z5H7_UNCC1</name>